<keyword evidence="1" id="KW-1133">Transmembrane helix</keyword>
<accession>X1K0G8</accession>
<comment type="caution">
    <text evidence="2">The sequence shown here is derived from an EMBL/GenBank/DDBJ whole genome shotgun (WGS) entry which is preliminary data.</text>
</comment>
<protein>
    <submittedName>
        <fullName evidence="2">Uncharacterized protein</fullName>
    </submittedName>
</protein>
<evidence type="ECO:0000256" key="1">
    <source>
        <dbReference type="SAM" id="Phobius"/>
    </source>
</evidence>
<organism evidence="2">
    <name type="scientific">marine sediment metagenome</name>
    <dbReference type="NCBI Taxonomy" id="412755"/>
    <lineage>
        <taxon>unclassified sequences</taxon>
        <taxon>metagenomes</taxon>
        <taxon>ecological metagenomes</taxon>
    </lineage>
</organism>
<gene>
    <name evidence="2" type="ORF">S06H3_07692</name>
</gene>
<keyword evidence="1" id="KW-0812">Transmembrane</keyword>
<keyword evidence="1" id="KW-0472">Membrane</keyword>
<feature type="non-terminal residue" evidence="2">
    <location>
        <position position="1"/>
    </location>
</feature>
<dbReference type="AlphaFoldDB" id="X1K0G8"/>
<evidence type="ECO:0000313" key="2">
    <source>
        <dbReference type="EMBL" id="GAH99957.1"/>
    </source>
</evidence>
<dbReference type="EMBL" id="BARV01003147">
    <property type="protein sequence ID" value="GAH99957.1"/>
    <property type="molecule type" value="Genomic_DNA"/>
</dbReference>
<sequence length="38" mass="4102">LVEELPEEITKGISWLTLLAGILVGGSLVSLLVPRRKT</sequence>
<reference evidence="2" key="1">
    <citation type="journal article" date="2014" name="Front. Microbiol.">
        <title>High frequency of phylogenetically diverse reductive dehalogenase-homologous genes in deep subseafloor sedimentary metagenomes.</title>
        <authorList>
            <person name="Kawai M."/>
            <person name="Futagami T."/>
            <person name="Toyoda A."/>
            <person name="Takaki Y."/>
            <person name="Nishi S."/>
            <person name="Hori S."/>
            <person name="Arai W."/>
            <person name="Tsubouchi T."/>
            <person name="Morono Y."/>
            <person name="Uchiyama I."/>
            <person name="Ito T."/>
            <person name="Fujiyama A."/>
            <person name="Inagaki F."/>
            <person name="Takami H."/>
        </authorList>
    </citation>
    <scope>NUCLEOTIDE SEQUENCE</scope>
    <source>
        <strain evidence="2">Expedition CK06-06</strain>
    </source>
</reference>
<proteinExistence type="predicted"/>
<name>X1K0G8_9ZZZZ</name>
<feature type="transmembrane region" description="Helical" evidence="1">
    <location>
        <begin position="12"/>
        <end position="33"/>
    </location>
</feature>